<dbReference type="Pfam" id="PF01609">
    <property type="entry name" value="DDE_Tnp_1"/>
    <property type="match status" value="1"/>
</dbReference>
<name>X1TKF1_9ZZZZ</name>
<reference evidence="2" key="1">
    <citation type="journal article" date="2014" name="Front. Microbiol.">
        <title>High frequency of phylogenetically diverse reductive dehalogenase-homologous genes in deep subseafloor sedimentary metagenomes.</title>
        <authorList>
            <person name="Kawai M."/>
            <person name="Futagami T."/>
            <person name="Toyoda A."/>
            <person name="Takaki Y."/>
            <person name="Nishi S."/>
            <person name="Hori S."/>
            <person name="Arai W."/>
            <person name="Tsubouchi T."/>
            <person name="Morono Y."/>
            <person name="Uchiyama I."/>
            <person name="Ito T."/>
            <person name="Fujiyama A."/>
            <person name="Inagaki F."/>
            <person name="Takami H."/>
        </authorList>
    </citation>
    <scope>NUCLEOTIDE SEQUENCE</scope>
    <source>
        <strain evidence="2">Expedition CK06-06</strain>
    </source>
</reference>
<feature type="non-terminal residue" evidence="2">
    <location>
        <position position="187"/>
    </location>
</feature>
<dbReference type="GO" id="GO:0004803">
    <property type="term" value="F:transposase activity"/>
    <property type="evidence" value="ECO:0007669"/>
    <property type="project" value="InterPro"/>
</dbReference>
<evidence type="ECO:0000313" key="2">
    <source>
        <dbReference type="EMBL" id="GAJ05759.1"/>
    </source>
</evidence>
<dbReference type="GO" id="GO:0003677">
    <property type="term" value="F:DNA binding"/>
    <property type="evidence" value="ECO:0007669"/>
    <property type="project" value="InterPro"/>
</dbReference>
<proteinExistence type="predicted"/>
<sequence length="187" mass="21453">MSTELIRKVKGGFSSPIEREVLLLEQVVDPKGKRKLVSFADPEARFGRKSKDKRFAGYKAHIVEDESQIITSCETLPGDENEGGAAHFEALLQKEDRKELKGQAVVGDALYDSWSNRVNIEKRGMKHHIPEKRKKKKVNEFIYNESEDQLICPEGYSSIGKTPYENGYLYCFSPTFCRDCERKKKCR</sequence>
<dbReference type="PANTHER" id="PTHR33408">
    <property type="entry name" value="TRANSPOSASE"/>
    <property type="match status" value="1"/>
</dbReference>
<comment type="caution">
    <text evidence="2">The sequence shown here is derived from an EMBL/GenBank/DDBJ whole genome shotgun (WGS) entry which is preliminary data.</text>
</comment>
<dbReference type="GO" id="GO:0006313">
    <property type="term" value="P:DNA transposition"/>
    <property type="evidence" value="ECO:0007669"/>
    <property type="project" value="InterPro"/>
</dbReference>
<feature type="domain" description="Transposase IS4-like" evidence="1">
    <location>
        <begin position="44"/>
        <end position="136"/>
    </location>
</feature>
<dbReference type="AlphaFoldDB" id="X1TKF1"/>
<gene>
    <name evidence="2" type="ORF">S12H4_43161</name>
</gene>
<evidence type="ECO:0000259" key="1">
    <source>
        <dbReference type="Pfam" id="PF01609"/>
    </source>
</evidence>
<protein>
    <recommendedName>
        <fullName evidence="1">Transposase IS4-like domain-containing protein</fullName>
    </recommendedName>
</protein>
<organism evidence="2">
    <name type="scientific">marine sediment metagenome</name>
    <dbReference type="NCBI Taxonomy" id="412755"/>
    <lineage>
        <taxon>unclassified sequences</taxon>
        <taxon>metagenomes</taxon>
        <taxon>ecological metagenomes</taxon>
    </lineage>
</organism>
<dbReference type="EMBL" id="BARW01026465">
    <property type="protein sequence ID" value="GAJ05759.1"/>
    <property type="molecule type" value="Genomic_DNA"/>
</dbReference>
<dbReference type="InterPro" id="IPR002559">
    <property type="entry name" value="Transposase_11"/>
</dbReference>
<accession>X1TKF1</accession>
<dbReference type="PANTHER" id="PTHR33408:SF2">
    <property type="entry name" value="TRANSPOSASE DDE DOMAIN-CONTAINING PROTEIN"/>
    <property type="match status" value="1"/>
</dbReference>